<accession>A0A0J7KKC0</accession>
<dbReference type="EMBL" id="LBMM01006362">
    <property type="protein sequence ID" value="KMQ90666.1"/>
    <property type="molecule type" value="Genomic_DNA"/>
</dbReference>
<gene>
    <name evidence="3" type="ORF">RF55_9548</name>
</gene>
<organism evidence="3 4">
    <name type="scientific">Lasius niger</name>
    <name type="common">Black garden ant</name>
    <dbReference type="NCBI Taxonomy" id="67767"/>
    <lineage>
        <taxon>Eukaryota</taxon>
        <taxon>Metazoa</taxon>
        <taxon>Ecdysozoa</taxon>
        <taxon>Arthropoda</taxon>
        <taxon>Hexapoda</taxon>
        <taxon>Insecta</taxon>
        <taxon>Pterygota</taxon>
        <taxon>Neoptera</taxon>
        <taxon>Endopterygota</taxon>
        <taxon>Hymenoptera</taxon>
        <taxon>Apocrita</taxon>
        <taxon>Aculeata</taxon>
        <taxon>Formicoidea</taxon>
        <taxon>Formicidae</taxon>
        <taxon>Formicinae</taxon>
        <taxon>Lasius</taxon>
        <taxon>Lasius</taxon>
    </lineage>
</organism>
<dbReference type="PROSITE" id="PS50158">
    <property type="entry name" value="ZF_CCHC"/>
    <property type="match status" value="1"/>
</dbReference>
<dbReference type="PaxDb" id="67767-A0A0J7KKC0"/>
<proteinExistence type="predicted"/>
<reference evidence="3 4" key="1">
    <citation type="submission" date="2015-04" db="EMBL/GenBank/DDBJ databases">
        <title>Lasius niger genome sequencing.</title>
        <authorList>
            <person name="Konorov E.A."/>
            <person name="Nikitin M.A."/>
            <person name="Kirill M.V."/>
            <person name="Chang P."/>
        </authorList>
    </citation>
    <scope>NUCLEOTIDE SEQUENCE [LARGE SCALE GENOMIC DNA]</scope>
    <source>
        <tissue evidence="3">Whole</tissue>
    </source>
</reference>
<keyword evidence="1" id="KW-0863">Zinc-finger</keyword>
<keyword evidence="1" id="KW-0862">Zinc</keyword>
<dbReference type="OrthoDB" id="7699172at2759"/>
<dbReference type="Proteomes" id="UP000036403">
    <property type="component" value="Unassembled WGS sequence"/>
</dbReference>
<dbReference type="SMART" id="SM00343">
    <property type="entry name" value="ZnF_C2HC"/>
    <property type="match status" value="1"/>
</dbReference>
<dbReference type="GO" id="GO:0003676">
    <property type="term" value="F:nucleic acid binding"/>
    <property type="evidence" value="ECO:0007669"/>
    <property type="project" value="InterPro"/>
</dbReference>
<name>A0A0J7KKC0_LASNI</name>
<evidence type="ECO:0000313" key="4">
    <source>
        <dbReference type="Proteomes" id="UP000036403"/>
    </source>
</evidence>
<dbReference type="AlphaFoldDB" id="A0A0J7KKC0"/>
<dbReference type="GO" id="GO:0008270">
    <property type="term" value="F:zinc ion binding"/>
    <property type="evidence" value="ECO:0007669"/>
    <property type="project" value="UniProtKB-KW"/>
</dbReference>
<keyword evidence="1" id="KW-0479">Metal-binding</keyword>
<dbReference type="InterPro" id="IPR001878">
    <property type="entry name" value="Znf_CCHC"/>
</dbReference>
<comment type="caution">
    <text evidence="3">The sequence shown here is derived from an EMBL/GenBank/DDBJ whole genome shotgun (WGS) entry which is preliminary data.</text>
</comment>
<feature type="domain" description="CCHC-type" evidence="2">
    <location>
        <begin position="274"/>
        <end position="289"/>
    </location>
</feature>
<evidence type="ECO:0000259" key="2">
    <source>
        <dbReference type="PROSITE" id="PS50158"/>
    </source>
</evidence>
<keyword evidence="4" id="KW-1185">Reference proteome</keyword>
<sequence length="352" mass="39109">MMSSKDAKEKRKLVEESLDEHYDAFNSMTTAYIQVVASMHTMNSIRDMMHEEIGRTCSHFLRPEGTDGTLAKPDVAKRASYADVASKEMAERVCVPKGPSVTIRKTINLVIGPTDKAVGRYTSSQETKDAVLNAVNPSKVGLRVSRLTKARNNAIRIEACEADLDRLRASPGLKEAGLEVKKDVMLNPRVIIYGVPSVLSSDEIRSQLAEQDVDGAGIDDIRVVYRYPAHQGKSFSSCVVEIRPETRSRFISAERVFLGWSACKVADHVKVLQCYKCLSFGHLAANCTKTAHCGHCSEDHETKQCSHRDKPPHCFNCSLAKETCQSHSAFDVNKCNVLKHRITAKIHRINYG</sequence>
<evidence type="ECO:0000313" key="3">
    <source>
        <dbReference type="EMBL" id="KMQ90666.1"/>
    </source>
</evidence>
<protein>
    <submittedName>
        <fullName evidence="3">Putative 50 kDa protein in type i retrotransposable element r1dm</fullName>
    </submittedName>
</protein>
<evidence type="ECO:0000256" key="1">
    <source>
        <dbReference type="PROSITE-ProRule" id="PRU00047"/>
    </source>
</evidence>